<comment type="caution">
    <text evidence="2">The sequence shown here is derived from an EMBL/GenBank/DDBJ whole genome shotgun (WGS) entry which is preliminary data.</text>
</comment>
<name>A0AAN7BGL9_9PEZI</name>
<protein>
    <submittedName>
        <fullName evidence="2">Uncharacterized protein</fullName>
    </submittedName>
</protein>
<accession>A0AAN7BGL9</accession>
<evidence type="ECO:0000313" key="3">
    <source>
        <dbReference type="Proteomes" id="UP001301958"/>
    </source>
</evidence>
<feature type="compositionally biased region" description="Basic and acidic residues" evidence="1">
    <location>
        <begin position="216"/>
        <end position="237"/>
    </location>
</feature>
<dbReference type="EMBL" id="MU865498">
    <property type="protein sequence ID" value="KAK4221995.1"/>
    <property type="molecule type" value="Genomic_DNA"/>
</dbReference>
<reference evidence="2" key="1">
    <citation type="journal article" date="2023" name="Mol. Phylogenet. Evol.">
        <title>Genome-scale phylogeny and comparative genomics of the fungal order Sordariales.</title>
        <authorList>
            <person name="Hensen N."/>
            <person name="Bonometti L."/>
            <person name="Westerberg I."/>
            <person name="Brannstrom I.O."/>
            <person name="Guillou S."/>
            <person name="Cros-Aarteil S."/>
            <person name="Calhoun S."/>
            <person name="Haridas S."/>
            <person name="Kuo A."/>
            <person name="Mondo S."/>
            <person name="Pangilinan J."/>
            <person name="Riley R."/>
            <person name="LaButti K."/>
            <person name="Andreopoulos B."/>
            <person name="Lipzen A."/>
            <person name="Chen C."/>
            <person name="Yan M."/>
            <person name="Daum C."/>
            <person name="Ng V."/>
            <person name="Clum A."/>
            <person name="Steindorff A."/>
            <person name="Ohm R.A."/>
            <person name="Martin F."/>
            <person name="Silar P."/>
            <person name="Natvig D.O."/>
            <person name="Lalanne C."/>
            <person name="Gautier V."/>
            <person name="Ament-Velasquez S.L."/>
            <person name="Kruys A."/>
            <person name="Hutchinson M.I."/>
            <person name="Powell A.J."/>
            <person name="Barry K."/>
            <person name="Miller A.N."/>
            <person name="Grigoriev I.V."/>
            <person name="Debuchy R."/>
            <person name="Gladieux P."/>
            <person name="Hiltunen Thoren M."/>
            <person name="Johannesson H."/>
        </authorList>
    </citation>
    <scope>NUCLEOTIDE SEQUENCE</scope>
    <source>
        <strain evidence="2">CBS 990.96</strain>
    </source>
</reference>
<keyword evidence="3" id="KW-1185">Reference proteome</keyword>
<organism evidence="2 3">
    <name type="scientific">Podospora fimiseda</name>
    <dbReference type="NCBI Taxonomy" id="252190"/>
    <lineage>
        <taxon>Eukaryota</taxon>
        <taxon>Fungi</taxon>
        <taxon>Dikarya</taxon>
        <taxon>Ascomycota</taxon>
        <taxon>Pezizomycotina</taxon>
        <taxon>Sordariomycetes</taxon>
        <taxon>Sordariomycetidae</taxon>
        <taxon>Sordariales</taxon>
        <taxon>Podosporaceae</taxon>
        <taxon>Podospora</taxon>
    </lineage>
</organism>
<evidence type="ECO:0000313" key="2">
    <source>
        <dbReference type="EMBL" id="KAK4221995.1"/>
    </source>
</evidence>
<sequence length="358" mass="39618">MSGITKSIRSPNLIEYLWPCGHHQNVLIQSPPLGATPLTLGPLTIPLAKPPNQLTPEEKKGIPAKTRCCICRRSTSLSKAIPDAGCECGHPSSDCATCVIVNSSGSREIARSDRRVTGEFDQTPESWRCGECELINAFEGETGCAGALDTNCKGCNAEFSEENWVISPFSIYLGTWNGRVVAEGGPWHWTMEWHRDRAGPDHTTQDCYATGRSGRRRQENPCIKKDFPVETPSEKETVASPVPIPIPVPIPTESDKATEHAPEASPQSPAHHNHLRSMSPWNKASHDQFHLQNSSTHHHSWVPHIMTLTASQTLISRAPMTLPQTISSQNWKQTPCMRKNKPIQLLPLLETLLNQKTR</sequence>
<feature type="region of interest" description="Disordered" evidence="1">
    <location>
        <begin position="211"/>
        <end position="280"/>
    </location>
</feature>
<evidence type="ECO:0000256" key="1">
    <source>
        <dbReference type="SAM" id="MobiDB-lite"/>
    </source>
</evidence>
<gene>
    <name evidence="2" type="ORF">QBC38DRAFT_490919</name>
</gene>
<dbReference type="AlphaFoldDB" id="A0AAN7BGL9"/>
<proteinExistence type="predicted"/>
<feature type="compositionally biased region" description="Basic and acidic residues" evidence="1">
    <location>
        <begin position="253"/>
        <end position="262"/>
    </location>
</feature>
<dbReference type="Proteomes" id="UP001301958">
    <property type="component" value="Unassembled WGS sequence"/>
</dbReference>
<reference evidence="2" key="2">
    <citation type="submission" date="2023-05" db="EMBL/GenBank/DDBJ databases">
        <authorList>
            <consortium name="Lawrence Berkeley National Laboratory"/>
            <person name="Steindorff A."/>
            <person name="Hensen N."/>
            <person name="Bonometti L."/>
            <person name="Westerberg I."/>
            <person name="Brannstrom I.O."/>
            <person name="Guillou S."/>
            <person name="Cros-Aarteil S."/>
            <person name="Calhoun S."/>
            <person name="Haridas S."/>
            <person name="Kuo A."/>
            <person name="Mondo S."/>
            <person name="Pangilinan J."/>
            <person name="Riley R."/>
            <person name="Labutti K."/>
            <person name="Andreopoulos B."/>
            <person name="Lipzen A."/>
            <person name="Chen C."/>
            <person name="Yanf M."/>
            <person name="Daum C."/>
            <person name="Ng V."/>
            <person name="Clum A."/>
            <person name="Ohm R."/>
            <person name="Martin F."/>
            <person name="Silar P."/>
            <person name="Natvig D."/>
            <person name="Lalanne C."/>
            <person name="Gautier V."/>
            <person name="Ament-Velasquez S.L."/>
            <person name="Kruys A."/>
            <person name="Hutchinson M.I."/>
            <person name="Powell A.J."/>
            <person name="Barry K."/>
            <person name="Miller A.N."/>
            <person name="Grigoriev I.V."/>
            <person name="Debuchy R."/>
            <person name="Gladieux P."/>
            <person name="Thoren M.H."/>
            <person name="Johannesson H."/>
        </authorList>
    </citation>
    <scope>NUCLEOTIDE SEQUENCE</scope>
    <source>
        <strain evidence="2">CBS 990.96</strain>
    </source>
</reference>